<reference evidence="8 9" key="1">
    <citation type="submission" date="2020-01" db="EMBL/GenBank/DDBJ databases">
        <authorList>
            <person name="Gulvik C.A."/>
            <person name="Batra D.G."/>
        </authorList>
    </citation>
    <scope>NUCLEOTIDE SEQUENCE [LARGE SCALE GENOMIC DNA]</scope>
    <source>
        <strain evidence="8 9">W9323</strain>
    </source>
</reference>
<sequence>MDFWILAYKNIRYHFRNYLAYFLSSTFAVLLFFLYASLLDHPELPWNKFWGLKLLGIMVIGIVVLFSAWFLHYSHRVFIQARNEEWALLESLGMPRKQRLLLLLMENGLMGMGAIAVGLFLGTVLMKLFYLFISYMLKLEVPITPRFSLSVTVWTVIIFGLMFSVISWREEKYMRSTSVKELLQNREGWGKGIPQPSYIVKGLALVTLTAGYVWIGRVESLWEALYWFVPSILLILTGTYLFYREAMIDGIQFLKRRRAFYYKGVYLLFFSRLSEHWGDHVRLLFMVTVMNTMVLSGVGIFFSAFQEVDHMAVRQNPFSVSLVGEPETLPLERVEEILRKEELRVIRKEEIPVLKASQHDRSDSELAVVALSDFNRLLIRFTQIAPLKVKAGKGIYIFPYDGYQAANREATFSLGIGGQTENVSVSQQMNYRVFNEHPLTGGVMILDDDTFSTWQKRYGKKAGTDIHGWVLADWKESGAAVEQMRQELGKEERKALADTPVEARFFLYQLFSPTLFVSLFVSILFFLAACSLLYFRVFHHLPREREQMKVLSRMGIPRRDGDRSATLPILFFFFLPLAVSVLHSLAMLNFTEAMVGISVGGHMAGVFAGYGVLYSIYYRMTRNAYLKALNHTS</sequence>
<dbReference type="InterPro" id="IPR027022">
    <property type="entry name" value="ABC_permease_BceB-typ"/>
</dbReference>
<evidence type="ECO:0000256" key="2">
    <source>
        <dbReference type="ARBA" id="ARBA00022475"/>
    </source>
</evidence>
<dbReference type="EMBL" id="CP048104">
    <property type="protein sequence ID" value="QKG83912.1"/>
    <property type="molecule type" value="Genomic_DNA"/>
</dbReference>
<protein>
    <submittedName>
        <fullName evidence="8">FtsX-like permease family protein</fullName>
    </submittedName>
</protein>
<evidence type="ECO:0000256" key="6">
    <source>
        <dbReference type="PIRNR" id="PIRNR018968"/>
    </source>
</evidence>
<organism evidence="8 9">
    <name type="scientific">Kroppenstedtia pulmonis</name>
    <dbReference type="NCBI Taxonomy" id="1380685"/>
    <lineage>
        <taxon>Bacteria</taxon>
        <taxon>Bacillati</taxon>
        <taxon>Bacillota</taxon>
        <taxon>Bacilli</taxon>
        <taxon>Bacillales</taxon>
        <taxon>Thermoactinomycetaceae</taxon>
        <taxon>Kroppenstedtia</taxon>
    </lineage>
</organism>
<feature type="transmembrane region" description="Helical" evidence="6">
    <location>
        <begin position="567"/>
        <end position="588"/>
    </location>
</feature>
<dbReference type="GO" id="GO:0055085">
    <property type="term" value="P:transmembrane transport"/>
    <property type="evidence" value="ECO:0007669"/>
    <property type="project" value="UniProtKB-UniRule"/>
</dbReference>
<feature type="transmembrane region" description="Helical" evidence="6">
    <location>
        <begin position="515"/>
        <end position="535"/>
    </location>
</feature>
<keyword evidence="5 6" id="KW-0472">Membrane</keyword>
<feature type="transmembrane region" description="Helical" evidence="6">
    <location>
        <begin position="18"/>
        <end position="38"/>
    </location>
</feature>
<comment type="subcellular location">
    <subcellularLocation>
        <location evidence="1 6">Cell membrane</location>
        <topology evidence="1 6">Multi-pass membrane protein</topology>
    </subcellularLocation>
</comment>
<evidence type="ECO:0000259" key="7">
    <source>
        <dbReference type="Pfam" id="PF02687"/>
    </source>
</evidence>
<dbReference type="KEGG" id="kpul:GXN76_05095"/>
<feature type="transmembrane region" description="Helical" evidence="6">
    <location>
        <begin position="198"/>
        <end position="218"/>
    </location>
</feature>
<feature type="transmembrane region" description="Helical" evidence="6">
    <location>
        <begin position="147"/>
        <end position="168"/>
    </location>
</feature>
<dbReference type="GO" id="GO:0005886">
    <property type="term" value="C:plasma membrane"/>
    <property type="evidence" value="ECO:0007669"/>
    <property type="project" value="UniProtKB-SubCell"/>
</dbReference>
<keyword evidence="3 6" id="KW-0812">Transmembrane</keyword>
<evidence type="ECO:0000256" key="3">
    <source>
        <dbReference type="ARBA" id="ARBA00022692"/>
    </source>
</evidence>
<feature type="domain" description="ABC3 transporter permease C-terminal" evidence="7">
    <location>
        <begin position="57"/>
        <end position="168"/>
    </location>
</feature>
<evidence type="ECO:0000256" key="5">
    <source>
        <dbReference type="ARBA" id="ARBA00023136"/>
    </source>
</evidence>
<keyword evidence="9" id="KW-1185">Reference proteome</keyword>
<feature type="transmembrane region" description="Helical" evidence="6">
    <location>
        <begin position="283"/>
        <end position="305"/>
    </location>
</feature>
<gene>
    <name evidence="8" type="ORF">GXN76_05095</name>
</gene>
<evidence type="ECO:0000256" key="4">
    <source>
        <dbReference type="ARBA" id="ARBA00022989"/>
    </source>
</evidence>
<dbReference type="InterPro" id="IPR052536">
    <property type="entry name" value="ABC-4_Integral_Memb_Prot"/>
</dbReference>
<feature type="transmembrane region" description="Helical" evidence="6">
    <location>
        <begin position="50"/>
        <end position="71"/>
    </location>
</feature>
<dbReference type="RefSeq" id="WP_173221104.1">
    <property type="nucleotide sequence ID" value="NZ_CP048104.1"/>
</dbReference>
<dbReference type="PANTHER" id="PTHR46795">
    <property type="entry name" value="ABC TRANSPORTER PERMEASE-RELATED-RELATED"/>
    <property type="match status" value="1"/>
</dbReference>
<keyword evidence="6" id="KW-0813">Transport</keyword>
<feature type="transmembrane region" description="Helical" evidence="6">
    <location>
        <begin position="224"/>
        <end position="243"/>
    </location>
</feature>
<feature type="transmembrane region" description="Helical" evidence="6">
    <location>
        <begin position="109"/>
        <end position="135"/>
    </location>
</feature>
<dbReference type="InterPro" id="IPR003838">
    <property type="entry name" value="ABC3_permease_C"/>
</dbReference>
<accession>A0A7D4BEW8</accession>
<comment type="similarity">
    <text evidence="6">Belongs to the ABC-4 integral membrane protein family.</text>
</comment>
<dbReference type="PANTHER" id="PTHR46795:SF1">
    <property type="entry name" value="ABC TRANSPORTER PERMEASE PROTEIN"/>
    <property type="match status" value="1"/>
</dbReference>
<evidence type="ECO:0000313" key="9">
    <source>
        <dbReference type="Proteomes" id="UP000503088"/>
    </source>
</evidence>
<proteinExistence type="inferred from homology"/>
<dbReference type="Pfam" id="PF02687">
    <property type="entry name" value="FtsX"/>
    <property type="match status" value="1"/>
</dbReference>
<name>A0A7D4BEW8_9BACL</name>
<dbReference type="PIRSF" id="PIRSF018968">
    <property type="entry name" value="ABC_permease_BceB"/>
    <property type="match status" value="1"/>
</dbReference>
<dbReference type="AlphaFoldDB" id="A0A7D4BEW8"/>
<dbReference type="Proteomes" id="UP000503088">
    <property type="component" value="Chromosome"/>
</dbReference>
<keyword evidence="2 6" id="KW-1003">Cell membrane</keyword>
<feature type="transmembrane region" description="Helical" evidence="6">
    <location>
        <begin position="594"/>
        <end position="617"/>
    </location>
</feature>
<evidence type="ECO:0000313" key="8">
    <source>
        <dbReference type="EMBL" id="QKG83912.1"/>
    </source>
</evidence>
<keyword evidence="4 6" id="KW-1133">Transmembrane helix</keyword>
<evidence type="ECO:0000256" key="1">
    <source>
        <dbReference type="ARBA" id="ARBA00004651"/>
    </source>
</evidence>